<evidence type="ECO:0000313" key="2">
    <source>
        <dbReference type="Proteomes" id="UP000322234"/>
    </source>
</evidence>
<sequence>MKFRAPGRREMDGHELSADRMVDGFMPVIRGDTLGTKACCCCSGGPDAYGGFYGSSMKNHAASLVEALLNRAAALIQLQMATTDILRKPGCGTQVLLFILVNGYTSQVIIQAKILKGIYQYSDRIFQRTFLTNYEELLEKHEFGESILDQRPACVLEEKVQTALWSMWQESQGNSELILISIKISSFSTRFDSFLKKLLKTDSIHDSIFDRMGTVKRKRQDLLLFIDPYATSFFIGAMAAV</sequence>
<dbReference type="EMBL" id="VBQZ03000008">
    <property type="protein sequence ID" value="MXQ81707.1"/>
    <property type="molecule type" value="Genomic_DNA"/>
</dbReference>
<comment type="caution">
    <text evidence="1">The sequence shown here is derived from an EMBL/GenBank/DDBJ whole genome shotgun (WGS) entry which is preliminary data.</text>
</comment>
<proteinExistence type="predicted"/>
<protein>
    <submittedName>
        <fullName evidence="1">Uncharacterized protein</fullName>
    </submittedName>
</protein>
<keyword evidence="2" id="KW-1185">Reference proteome</keyword>
<accession>A0A6B0QY77</accession>
<reference evidence="1" key="1">
    <citation type="submission" date="2019-10" db="EMBL/GenBank/DDBJ databases">
        <title>The sequence and de novo assembly of the wild yak genome.</title>
        <authorList>
            <person name="Liu Y."/>
        </authorList>
    </citation>
    <scope>NUCLEOTIDE SEQUENCE [LARGE SCALE GENOMIC DNA]</scope>
    <source>
        <strain evidence="1">WY2019</strain>
    </source>
</reference>
<name>A0A6B0QY77_9CETA</name>
<evidence type="ECO:0000313" key="1">
    <source>
        <dbReference type="EMBL" id="MXQ81707.1"/>
    </source>
</evidence>
<dbReference type="Proteomes" id="UP000322234">
    <property type="component" value="Unassembled WGS sequence"/>
</dbReference>
<gene>
    <name evidence="1" type="ORF">E5288_WYG011956</name>
</gene>
<dbReference type="AlphaFoldDB" id="A0A6B0QY77"/>
<organism evidence="1 2">
    <name type="scientific">Bos mutus</name>
    <name type="common">wild yak</name>
    <dbReference type="NCBI Taxonomy" id="72004"/>
    <lineage>
        <taxon>Eukaryota</taxon>
        <taxon>Metazoa</taxon>
        <taxon>Chordata</taxon>
        <taxon>Craniata</taxon>
        <taxon>Vertebrata</taxon>
        <taxon>Euteleostomi</taxon>
        <taxon>Mammalia</taxon>
        <taxon>Eutheria</taxon>
        <taxon>Laurasiatheria</taxon>
        <taxon>Artiodactyla</taxon>
        <taxon>Ruminantia</taxon>
        <taxon>Pecora</taxon>
        <taxon>Bovidae</taxon>
        <taxon>Bovinae</taxon>
        <taxon>Bos</taxon>
    </lineage>
</organism>